<reference evidence="5" key="1">
    <citation type="submission" date="2025-08" db="UniProtKB">
        <authorList>
            <consortium name="RefSeq"/>
        </authorList>
    </citation>
    <scope>IDENTIFICATION</scope>
    <source>
        <tissue evidence="5">Muscle</tissue>
    </source>
</reference>
<feature type="domain" description="C2" evidence="3">
    <location>
        <begin position="168"/>
        <end position="282"/>
    </location>
</feature>
<gene>
    <name evidence="5" type="primary">LOC106461735</name>
</gene>
<dbReference type="Proteomes" id="UP000694941">
    <property type="component" value="Unplaced"/>
</dbReference>
<dbReference type="PANTHER" id="PTHR10024">
    <property type="entry name" value="SYNAPTOTAGMIN"/>
    <property type="match status" value="1"/>
</dbReference>
<dbReference type="InterPro" id="IPR001565">
    <property type="entry name" value="Synaptotagmin"/>
</dbReference>
<dbReference type="InterPro" id="IPR000008">
    <property type="entry name" value="C2_dom"/>
</dbReference>
<evidence type="ECO:0000256" key="2">
    <source>
        <dbReference type="SAM" id="Phobius"/>
    </source>
</evidence>
<keyword evidence="2" id="KW-0812">Transmembrane</keyword>
<keyword evidence="1" id="KW-0677">Repeat</keyword>
<dbReference type="PRINTS" id="PR00360">
    <property type="entry name" value="C2DOMAIN"/>
</dbReference>
<dbReference type="PROSITE" id="PS50004">
    <property type="entry name" value="C2"/>
    <property type="match status" value="2"/>
</dbReference>
<feature type="domain" description="C2" evidence="3">
    <location>
        <begin position="295"/>
        <end position="428"/>
    </location>
</feature>
<evidence type="ECO:0000256" key="1">
    <source>
        <dbReference type="ARBA" id="ARBA00022737"/>
    </source>
</evidence>
<dbReference type="RefSeq" id="XP_022244468.1">
    <property type="nucleotide sequence ID" value="XM_022388760.1"/>
</dbReference>
<keyword evidence="4" id="KW-1185">Reference proteome</keyword>
<evidence type="ECO:0000259" key="3">
    <source>
        <dbReference type="PROSITE" id="PS50004"/>
    </source>
</evidence>
<dbReference type="GeneID" id="106461735"/>
<keyword evidence="2" id="KW-0472">Membrane</keyword>
<evidence type="ECO:0000313" key="4">
    <source>
        <dbReference type="Proteomes" id="UP000694941"/>
    </source>
</evidence>
<dbReference type="PANTHER" id="PTHR10024:SF383">
    <property type="entry name" value="C2 DOMAIN-CONTAINING PROTEIN"/>
    <property type="match status" value="1"/>
</dbReference>
<dbReference type="Pfam" id="PF00168">
    <property type="entry name" value="C2"/>
    <property type="match status" value="2"/>
</dbReference>
<accession>A0ABM1SLG2</accession>
<dbReference type="PRINTS" id="PR00399">
    <property type="entry name" value="SYNAPTOTAGMN"/>
</dbReference>
<sequence>MVAIRSSNVVSSGYYTAVYVCVSFLVVMLICLLFYVLCSRRYKLNWFERSSLIAAEETRRIMSLETTEEKEIGNVLKMTRKSRGIFLSSRSSGRLENPLKQDSSEFWVPQSLQKQLIVGDKDCDLREKSLPESPNTPVGIKVSPFTLAQTGPVSMEKGIPTLFKYAQSPVAPKVTSMYSKLDHKKIDATMYLEGINGTADPYAKVRLLSDPENFRLSSVHHKTLNPSFKEDFVFIIPEDELQQQTIEALLYDYDQYSRHTCLGRVRVSLQNLDLTEKVTLLERITQCEEEDEKPDLGDLMLSLGYLPSAERLTVAILKARNLQPRDDTKKFSDPYVKVVLVQDGKRFKEKKTSIERGTLNPVFNEALTFNVAEDQLKNLTLVITVMNDSILDQNEILGRVVIGPKSKGKEAAHMRDMLFTKRSVTMWHTLIGATLPIEVRTY</sequence>
<dbReference type="InterPro" id="IPR035892">
    <property type="entry name" value="C2_domain_sf"/>
</dbReference>
<dbReference type="Gene3D" id="2.60.40.150">
    <property type="entry name" value="C2 domain"/>
    <property type="match status" value="2"/>
</dbReference>
<name>A0ABM1SLG2_LIMPO</name>
<organism evidence="4 5">
    <name type="scientific">Limulus polyphemus</name>
    <name type="common">Atlantic horseshoe crab</name>
    <dbReference type="NCBI Taxonomy" id="6850"/>
    <lineage>
        <taxon>Eukaryota</taxon>
        <taxon>Metazoa</taxon>
        <taxon>Ecdysozoa</taxon>
        <taxon>Arthropoda</taxon>
        <taxon>Chelicerata</taxon>
        <taxon>Merostomata</taxon>
        <taxon>Xiphosura</taxon>
        <taxon>Limulidae</taxon>
        <taxon>Limulus</taxon>
    </lineage>
</organism>
<dbReference type="SUPFAM" id="SSF49562">
    <property type="entry name" value="C2 domain (Calcium/lipid-binding domain, CaLB)"/>
    <property type="match status" value="2"/>
</dbReference>
<feature type="transmembrane region" description="Helical" evidence="2">
    <location>
        <begin position="12"/>
        <end position="37"/>
    </location>
</feature>
<keyword evidence="2" id="KW-1133">Transmembrane helix</keyword>
<evidence type="ECO:0000313" key="5">
    <source>
        <dbReference type="RefSeq" id="XP_022244468.1"/>
    </source>
</evidence>
<protein>
    <submittedName>
        <fullName evidence="5">Synaptotagmin-5-like</fullName>
    </submittedName>
</protein>
<dbReference type="CDD" id="cd00276">
    <property type="entry name" value="C2B_Synaptotagmin"/>
    <property type="match status" value="1"/>
</dbReference>
<proteinExistence type="predicted"/>
<dbReference type="SMART" id="SM00239">
    <property type="entry name" value="C2"/>
    <property type="match status" value="2"/>
</dbReference>